<dbReference type="HOGENOM" id="CLU_735729_0_0_1"/>
<evidence type="ECO:0000313" key="3">
    <source>
        <dbReference type="Proteomes" id="UP000015241"/>
    </source>
</evidence>
<accession>S8EK06</accession>
<dbReference type="AlphaFoldDB" id="S8EK06"/>
<evidence type="ECO:0000313" key="2">
    <source>
        <dbReference type="EMBL" id="EPT04578.1"/>
    </source>
</evidence>
<protein>
    <submittedName>
        <fullName evidence="2">Uncharacterized protein</fullName>
    </submittedName>
</protein>
<organism evidence="2 3">
    <name type="scientific">Fomitopsis schrenkii</name>
    <name type="common">Brown rot fungus</name>
    <dbReference type="NCBI Taxonomy" id="2126942"/>
    <lineage>
        <taxon>Eukaryota</taxon>
        <taxon>Fungi</taxon>
        <taxon>Dikarya</taxon>
        <taxon>Basidiomycota</taxon>
        <taxon>Agaricomycotina</taxon>
        <taxon>Agaricomycetes</taxon>
        <taxon>Polyporales</taxon>
        <taxon>Fomitopsis</taxon>
    </lineage>
</organism>
<proteinExistence type="predicted"/>
<feature type="region of interest" description="Disordered" evidence="1">
    <location>
        <begin position="182"/>
        <end position="304"/>
    </location>
</feature>
<feature type="compositionally biased region" description="Basic residues" evidence="1">
    <location>
        <begin position="140"/>
        <end position="156"/>
    </location>
</feature>
<name>S8EK06_FOMSC</name>
<sequence>MAALIVTEVAIHDHPHTWQQVHRLTIDAAHYVQRQWGERTLCLPAPSSMRKALPPAINTLDEACQCASTPPAIESAQQCAILPPELHQLLPSGTSSVDMTGGQLLLLLVLGILFGVMCLNIRDSAESLRTDFPSPIIGGRARRRREGRSSARRKPQPQHGTQLADRWIPPNVFNGWLVPGASAQNTAPSPPLQYDWSAGVNPDNEPTQLDGGLRGSASDASGSHTCTSPTGTASRRQPWDLFKFATGRADHPHRSDTPPASGSARSGRGEGKRVDRSERASEPTPAEGKQPSLDDLDGAESMTASASGCKQFALWNALGLDEEGPQGGWSEFAQLQRQLLESYSSEAYQNELAEQQLAYDRLIDSDGNPVAGPSRR</sequence>
<reference evidence="2 3" key="1">
    <citation type="journal article" date="2012" name="Science">
        <title>The Paleozoic origin of enzymatic lignin decomposition reconstructed from 31 fungal genomes.</title>
        <authorList>
            <person name="Floudas D."/>
            <person name="Binder M."/>
            <person name="Riley R."/>
            <person name="Barry K."/>
            <person name="Blanchette R.A."/>
            <person name="Henrissat B."/>
            <person name="Martinez A.T."/>
            <person name="Otillar R."/>
            <person name="Spatafora J.W."/>
            <person name="Yadav J.S."/>
            <person name="Aerts A."/>
            <person name="Benoit I."/>
            <person name="Boyd A."/>
            <person name="Carlson A."/>
            <person name="Copeland A."/>
            <person name="Coutinho P.M."/>
            <person name="de Vries R.P."/>
            <person name="Ferreira P."/>
            <person name="Findley K."/>
            <person name="Foster B."/>
            <person name="Gaskell J."/>
            <person name="Glotzer D."/>
            <person name="Gorecki P."/>
            <person name="Heitman J."/>
            <person name="Hesse C."/>
            <person name="Hori C."/>
            <person name="Igarashi K."/>
            <person name="Jurgens J.A."/>
            <person name="Kallen N."/>
            <person name="Kersten P."/>
            <person name="Kohler A."/>
            <person name="Kuees U."/>
            <person name="Kumar T.K.A."/>
            <person name="Kuo A."/>
            <person name="LaButti K."/>
            <person name="Larrondo L.F."/>
            <person name="Lindquist E."/>
            <person name="Ling A."/>
            <person name="Lombard V."/>
            <person name="Lucas S."/>
            <person name="Lundell T."/>
            <person name="Martin R."/>
            <person name="McLaughlin D.J."/>
            <person name="Morgenstern I."/>
            <person name="Morin E."/>
            <person name="Murat C."/>
            <person name="Nagy L.G."/>
            <person name="Nolan M."/>
            <person name="Ohm R.A."/>
            <person name="Patyshakuliyeva A."/>
            <person name="Rokas A."/>
            <person name="Ruiz-Duenas F.J."/>
            <person name="Sabat G."/>
            <person name="Salamov A."/>
            <person name="Samejima M."/>
            <person name="Schmutz J."/>
            <person name="Slot J.C."/>
            <person name="St John F."/>
            <person name="Stenlid J."/>
            <person name="Sun H."/>
            <person name="Sun S."/>
            <person name="Syed K."/>
            <person name="Tsang A."/>
            <person name="Wiebenga A."/>
            <person name="Young D."/>
            <person name="Pisabarro A."/>
            <person name="Eastwood D.C."/>
            <person name="Martin F."/>
            <person name="Cullen D."/>
            <person name="Grigoriev I.V."/>
            <person name="Hibbett D.S."/>
        </authorList>
    </citation>
    <scope>NUCLEOTIDE SEQUENCE</scope>
    <source>
        <strain evidence="3">FP-58527</strain>
    </source>
</reference>
<feature type="compositionally biased region" description="Basic and acidic residues" evidence="1">
    <location>
        <begin position="267"/>
        <end position="281"/>
    </location>
</feature>
<evidence type="ECO:0000256" key="1">
    <source>
        <dbReference type="SAM" id="MobiDB-lite"/>
    </source>
</evidence>
<keyword evidence="3" id="KW-1185">Reference proteome</keyword>
<dbReference type="EMBL" id="KE504126">
    <property type="protein sequence ID" value="EPT04578.1"/>
    <property type="molecule type" value="Genomic_DNA"/>
</dbReference>
<gene>
    <name evidence="2" type="ORF">FOMPIDRAFT_82135</name>
</gene>
<dbReference type="InParanoid" id="S8EK06"/>
<dbReference type="Proteomes" id="UP000015241">
    <property type="component" value="Unassembled WGS sequence"/>
</dbReference>
<feature type="compositionally biased region" description="Polar residues" evidence="1">
    <location>
        <begin position="218"/>
        <end position="235"/>
    </location>
</feature>
<feature type="region of interest" description="Disordered" evidence="1">
    <location>
        <begin position="130"/>
        <end position="165"/>
    </location>
</feature>